<dbReference type="Proteomes" id="UP000199053">
    <property type="component" value="Unassembled WGS sequence"/>
</dbReference>
<evidence type="ECO:0000313" key="1">
    <source>
        <dbReference type="EMBL" id="SDL39054.1"/>
    </source>
</evidence>
<keyword evidence="1" id="KW-0808">Transferase</keyword>
<dbReference type="Pfam" id="PF03567">
    <property type="entry name" value="Sulfotransfer_2"/>
    <property type="match status" value="1"/>
</dbReference>
<dbReference type="InterPro" id="IPR027417">
    <property type="entry name" value="P-loop_NTPase"/>
</dbReference>
<reference evidence="2" key="1">
    <citation type="submission" date="2016-10" db="EMBL/GenBank/DDBJ databases">
        <authorList>
            <person name="Varghese N."/>
            <person name="Submissions S."/>
        </authorList>
    </citation>
    <scope>NUCLEOTIDE SEQUENCE [LARGE SCALE GENOMIC DNA]</scope>
    <source>
        <strain evidence="2">DSM 16995</strain>
    </source>
</reference>
<protein>
    <submittedName>
        <fullName evidence="1">Sulfotransferase family protein</fullName>
    </submittedName>
</protein>
<dbReference type="RefSeq" id="WP_092162317.1">
    <property type="nucleotide sequence ID" value="NZ_FNGA01000004.1"/>
</dbReference>
<dbReference type="AlphaFoldDB" id="A0A1G9JPI7"/>
<dbReference type="InterPro" id="IPR005331">
    <property type="entry name" value="Sulfotransferase"/>
</dbReference>
<dbReference type="GO" id="GO:0016020">
    <property type="term" value="C:membrane"/>
    <property type="evidence" value="ECO:0007669"/>
    <property type="project" value="InterPro"/>
</dbReference>
<dbReference type="Gene3D" id="3.40.50.720">
    <property type="entry name" value="NAD(P)-binding Rossmann-like Domain"/>
    <property type="match status" value="1"/>
</dbReference>
<gene>
    <name evidence="1" type="ORF">SAMN05660337_2879</name>
</gene>
<dbReference type="GO" id="GO:0008146">
    <property type="term" value="F:sulfotransferase activity"/>
    <property type="evidence" value="ECO:0007669"/>
    <property type="project" value="InterPro"/>
</dbReference>
<proteinExistence type="predicted"/>
<keyword evidence="2" id="KW-1185">Reference proteome</keyword>
<name>A0A1G9JPI7_9BACT</name>
<dbReference type="STRING" id="246191.SAMN05660337_2879"/>
<dbReference type="SUPFAM" id="SSF52540">
    <property type="entry name" value="P-loop containing nucleoside triphosphate hydrolases"/>
    <property type="match status" value="1"/>
</dbReference>
<sequence length="425" mass="49215">MICGLEGIEQEADIIIYGTGEAAKLFFIEIKKKRNDIRVKAFVDSYKKLGDLFSKPVINVSEVATFSECKIVIASMYHEEIADILREKGCNNFCVYKESCRFVELYDAFNLTDKSKLQILSKMPQLNDKSTYFVIATNIDHEGNAVIHDLDMNNFFEDSFSYTDQYDYMYEKAFKKYDKSKFSKICIVDAGCKGYCLAELVKYITVICRQNVQLFKIPFRVKLTSIVESKKLIFIDICKNGTSSTIAILDKIYSKQVKTEIRYKNLRNNVDVTSSAFNEYNKFTIVRNPYTRLASLYLHLMRVGSDEFLNSAFSKIIKPYTFSNFCKFIAICPDEFSNIHFESQTSILTTPEGVMKDVSFLRFENYAVEIAAFLAKAGEEIEVVHENRSRPSKCDYISDYYTPELIKLVNERYKDDFINFGYEFL</sequence>
<evidence type="ECO:0000313" key="2">
    <source>
        <dbReference type="Proteomes" id="UP000199053"/>
    </source>
</evidence>
<organism evidence="1 2">
    <name type="scientific">Maridesulfovibrio ferrireducens</name>
    <dbReference type="NCBI Taxonomy" id="246191"/>
    <lineage>
        <taxon>Bacteria</taxon>
        <taxon>Pseudomonadati</taxon>
        <taxon>Thermodesulfobacteriota</taxon>
        <taxon>Desulfovibrionia</taxon>
        <taxon>Desulfovibrionales</taxon>
        <taxon>Desulfovibrionaceae</taxon>
        <taxon>Maridesulfovibrio</taxon>
    </lineage>
</organism>
<accession>A0A1G9JPI7</accession>
<dbReference type="EMBL" id="FNGA01000004">
    <property type="protein sequence ID" value="SDL39054.1"/>
    <property type="molecule type" value="Genomic_DNA"/>
</dbReference>